<evidence type="ECO:0000313" key="6">
    <source>
        <dbReference type="EMBL" id="NBZ86249.1"/>
    </source>
</evidence>
<dbReference type="InterPro" id="IPR012334">
    <property type="entry name" value="Pectin_lyas_fold"/>
</dbReference>
<dbReference type="InterPro" id="IPR011050">
    <property type="entry name" value="Pectin_lyase_fold/virulence"/>
</dbReference>
<evidence type="ECO:0000256" key="2">
    <source>
        <dbReference type="ARBA" id="ARBA00022525"/>
    </source>
</evidence>
<dbReference type="InterPro" id="IPR008638">
    <property type="entry name" value="FhaB/CdiA-like_TPS"/>
</dbReference>
<evidence type="ECO:0000313" key="7">
    <source>
        <dbReference type="Proteomes" id="UP001193501"/>
    </source>
</evidence>
<evidence type="ECO:0000256" key="3">
    <source>
        <dbReference type="ARBA" id="ARBA00022729"/>
    </source>
</evidence>
<dbReference type="PANTHER" id="PTHR12338:SF8">
    <property type="entry name" value="HEME_HEMOPEXIN-BINDING PROTEIN"/>
    <property type="match status" value="1"/>
</dbReference>
<comment type="subcellular location">
    <subcellularLocation>
        <location evidence="1">Secreted</location>
    </subcellularLocation>
</comment>
<dbReference type="NCBIfam" id="TIGR01901">
    <property type="entry name" value="adhes_NPXG"/>
    <property type="match status" value="1"/>
</dbReference>
<dbReference type="Pfam" id="PF18657">
    <property type="entry name" value="YDG"/>
    <property type="match status" value="2"/>
</dbReference>
<dbReference type="InterPro" id="IPR041248">
    <property type="entry name" value="YDG"/>
</dbReference>
<dbReference type="InterPro" id="IPR050909">
    <property type="entry name" value="Bact_Autotransporter_VF"/>
</dbReference>
<evidence type="ECO:0000256" key="1">
    <source>
        <dbReference type="ARBA" id="ARBA00004613"/>
    </source>
</evidence>
<dbReference type="EMBL" id="JAABNR010000001">
    <property type="protein sequence ID" value="NBZ86249.1"/>
    <property type="molecule type" value="Genomic_DNA"/>
</dbReference>
<dbReference type="SUPFAM" id="SSF51126">
    <property type="entry name" value="Pectin lyase-like"/>
    <property type="match status" value="1"/>
</dbReference>
<dbReference type="Gene3D" id="2.160.20.10">
    <property type="entry name" value="Single-stranded right-handed beta-helix, Pectin lyase-like"/>
    <property type="match status" value="1"/>
</dbReference>
<comment type="caution">
    <text evidence="6">The sequence shown here is derived from an EMBL/GenBank/DDBJ whole genome shotgun (WGS) entry which is preliminary data.</text>
</comment>
<organism evidence="6 7">
    <name type="scientific">Stagnihabitans tardus</name>
    <dbReference type="NCBI Taxonomy" id="2699202"/>
    <lineage>
        <taxon>Bacteria</taxon>
        <taxon>Pseudomonadati</taxon>
        <taxon>Pseudomonadota</taxon>
        <taxon>Alphaproteobacteria</taxon>
        <taxon>Rhodobacterales</taxon>
        <taxon>Paracoccaceae</taxon>
        <taxon>Stagnihabitans</taxon>
    </lineage>
</organism>
<accession>A0AAE4Y9K1</accession>
<dbReference type="RefSeq" id="WP_168773040.1">
    <property type="nucleotide sequence ID" value="NZ_JAABNR010000001.1"/>
</dbReference>
<protein>
    <submittedName>
        <fullName evidence="6">Filamentous hemagglutinin N-terminal domain-containing protein</fullName>
    </submittedName>
</protein>
<keyword evidence="7" id="KW-1185">Reference proteome</keyword>
<dbReference type="Proteomes" id="UP001193501">
    <property type="component" value="Unassembled WGS sequence"/>
</dbReference>
<dbReference type="GO" id="GO:0005576">
    <property type="term" value="C:extracellular region"/>
    <property type="evidence" value="ECO:0007669"/>
    <property type="project" value="UniProtKB-SubCell"/>
</dbReference>
<proteinExistence type="predicted"/>
<keyword evidence="2" id="KW-0964">Secreted</keyword>
<gene>
    <name evidence="6" type="ORF">GV832_01540</name>
</gene>
<feature type="chain" id="PRO_5042235323" evidence="4">
    <location>
        <begin position="29"/>
        <end position="1382"/>
    </location>
</feature>
<dbReference type="PANTHER" id="PTHR12338">
    <property type="entry name" value="AUTOTRANSPORTER"/>
    <property type="match status" value="1"/>
</dbReference>
<sequence length="1382" mass="139124">MARARVYPGFRLSVMAMLLLGSAWPARAQELPRDPVIVAGDITVQVAPGRMEVGQGSQFGIIDWGAFGIGSGAGVHFANGSGATLNRVTGGEASAILGGLSATGSVYLVNPAGVVVGASGVVDTGGRFVASSLDVTNEDFLNGGDLSFDGAGGVVMNLGRVGSSGGDVVLIAGDVVNDGTLTAPNGTVGLAAGRQVLLRDAAVDEGLISVLVGAGDVTDRGAIASAAAELRAKGGNVYALAGNTDAVIAATGVEKVKGRVFLTAGGGKVVAQKKVTAQDTSGGKITLTGDDIDLASSLQAGAGGTVIVKAQDETTFSGMIQTGPEGFVELSGGHIAYDGSIDTQGGTVLIDPRNIEIAEANASPSLSDATLLSTSDVLALLSTGNLILDTTTLATAASGTIAVTASMTYSSANSLTLLAGGDVWILGNLQNGGTGDVTAVAGWDGATAFDAGAFDAADLTTTTLFGQSNGLTYNLNGGSFAASGTVHVGQGGFTSSTSFGSRDGATRVYGSDIDITGGTSAFSFSSNPYAQLGYHLTGGGDQGSVSGAITARATGSVWVQAGSGTNAYALIGHGGNELAGDVATPTANLSGAITVEAGEDLTMAGSSSNGTDSAYAMIGHGSQDFTFMLQGGRTGAITLDIGGELSIQDGGNFTNSAWIGHETGSGTVSGSVTVTAARMDEDAASAVSGQSSTDVGRWADLTHDGEVRLTLTDSDLLLTGDTSFIDTEGLSITSASDLILQTSGALTLDTGFFYGNDGTGGLVLAASSVDNQAGDGAFLDIGGGRYIFSTRPDQDAGLLGDVAFDGLVYGTTYDPTDPKGGQQALGNVIYYSVTPVATTSDAVMTYGDLTMPVTSTLVVEGVEVDAATFGLSIQPRTDSSLTFSNTGYINAGTYLQSLFTEVTATAATQVLGLDETFGDLTVNRALLTVSLADQSKGYDGVGLYDGVVSYTGFIDSREDASLITTGPSFTYLGGDGSGVNAGAYTVLASGAVISGGNYDFDYTDSATLVIDPKVLTVSFLGPFTKTYDGTTDVTLTEGDFVVAGLVGGQTITISQTQGSHNTASAGETTVTADLSDTALWSITGGSLLNYSIPTLVSGEGQIDRATLVVSIIGTPTKPYDGTRDAVLTPGDYFISGLVAGESITILQTAGTYLTAEPGSQSVVATLADADYQGDGETDLGNYTLDPAATGVGLIVAETPASPIEPTPVAFTAGTETEAEPEPPLLNGSIEVIQTETTGRILEEIQSGTNFCREFVDPQYAIDCLSDRLQSVADGLSATGEYSEVRAALEDAASDLHALAVQNASAALSRSVGRASDGSGQTTGRPLTAVDEALLAGANAQAAAIIANTQLVLLRSAANSDRRRVAFEQVGEVLGSTVVLLRS</sequence>
<evidence type="ECO:0000256" key="4">
    <source>
        <dbReference type="SAM" id="SignalP"/>
    </source>
</evidence>
<name>A0AAE4Y9K1_9RHOB</name>
<dbReference type="SMART" id="SM00912">
    <property type="entry name" value="Haemagg_act"/>
    <property type="match status" value="1"/>
</dbReference>
<evidence type="ECO:0000259" key="5">
    <source>
        <dbReference type="SMART" id="SM00912"/>
    </source>
</evidence>
<dbReference type="Pfam" id="PF05860">
    <property type="entry name" value="TPS"/>
    <property type="match status" value="1"/>
</dbReference>
<feature type="signal peptide" evidence="4">
    <location>
        <begin position="1"/>
        <end position="28"/>
    </location>
</feature>
<reference evidence="6" key="1">
    <citation type="submission" date="2020-01" db="EMBL/GenBank/DDBJ databases">
        <authorList>
            <person name="Chen W.-M."/>
        </authorList>
    </citation>
    <scope>NUCLEOTIDE SEQUENCE</scope>
    <source>
        <strain evidence="6">CYK-10</strain>
    </source>
</reference>
<keyword evidence="3 4" id="KW-0732">Signal</keyword>
<feature type="domain" description="Filamentous haemagglutinin FhaB/tRNA nuclease CdiA-like TPS" evidence="5">
    <location>
        <begin position="28"/>
        <end position="139"/>
    </location>
</feature>